<proteinExistence type="predicted"/>
<dbReference type="RefSeq" id="WP_179720761.1">
    <property type="nucleotide sequence ID" value="NZ_JACBZT010000001.1"/>
</dbReference>
<comment type="caution">
    <text evidence="2">The sequence shown here is derived from an EMBL/GenBank/DDBJ whole genome shotgun (WGS) entry which is preliminary data.</text>
</comment>
<sequence length="135" mass="14368">MGPARTPVVQPRRRRALAPSLLATCLVAAGVAVVGWLLLLLLKGTVVLLAYAVGIAMIAVPLLLSRRLLRGRSGPDRRERLVTIGTVVIVGAVLCVCANLVDDHGWLLVVLPVAAILLSRAARAVAPAVRRIRHR</sequence>
<evidence type="ECO:0000313" key="2">
    <source>
        <dbReference type="EMBL" id="NYJ08291.1"/>
    </source>
</evidence>
<evidence type="ECO:0000313" key="3">
    <source>
        <dbReference type="Proteomes" id="UP000541969"/>
    </source>
</evidence>
<keyword evidence="1" id="KW-0812">Transmembrane</keyword>
<reference evidence="2 3" key="1">
    <citation type="submission" date="2020-07" db="EMBL/GenBank/DDBJ databases">
        <title>Sequencing the genomes of 1000 actinobacteria strains.</title>
        <authorList>
            <person name="Klenk H.-P."/>
        </authorList>
    </citation>
    <scope>NUCLEOTIDE SEQUENCE [LARGE SCALE GENOMIC DNA]</scope>
    <source>
        <strain evidence="2 3">DSM 104001</strain>
    </source>
</reference>
<accession>A0A853CM86</accession>
<gene>
    <name evidence="2" type="ORF">GGQ55_004569</name>
</gene>
<feature type="transmembrane region" description="Helical" evidence="1">
    <location>
        <begin position="81"/>
        <end position="101"/>
    </location>
</feature>
<dbReference type="Proteomes" id="UP000541969">
    <property type="component" value="Unassembled WGS sequence"/>
</dbReference>
<evidence type="ECO:0000256" key="1">
    <source>
        <dbReference type="SAM" id="Phobius"/>
    </source>
</evidence>
<keyword evidence="1" id="KW-0472">Membrane</keyword>
<dbReference type="EMBL" id="JACBZT010000001">
    <property type="protein sequence ID" value="NYJ08291.1"/>
    <property type="molecule type" value="Genomic_DNA"/>
</dbReference>
<protein>
    <submittedName>
        <fullName evidence="2">Uncharacterized protein</fullName>
    </submittedName>
</protein>
<feature type="transmembrane region" description="Helical" evidence="1">
    <location>
        <begin position="21"/>
        <end position="42"/>
    </location>
</feature>
<dbReference type="AlphaFoldDB" id="A0A853CM86"/>
<name>A0A853CM86_9ACTN</name>
<keyword evidence="3" id="KW-1185">Reference proteome</keyword>
<organism evidence="2 3">
    <name type="scientific">Petropleomorpha daqingensis</name>
    <dbReference type="NCBI Taxonomy" id="2026353"/>
    <lineage>
        <taxon>Bacteria</taxon>
        <taxon>Bacillati</taxon>
        <taxon>Actinomycetota</taxon>
        <taxon>Actinomycetes</taxon>
        <taxon>Geodermatophilales</taxon>
        <taxon>Geodermatophilaceae</taxon>
        <taxon>Petropleomorpha</taxon>
    </lineage>
</organism>
<feature type="transmembrane region" description="Helical" evidence="1">
    <location>
        <begin position="107"/>
        <end position="126"/>
    </location>
</feature>
<keyword evidence="1" id="KW-1133">Transmembrane helix</keyword>
<feature type="transmembrane region" description="Helical" evidence="1">
    <location>
        <begin position="48"/>
        <end position="69"/>
    </location>
</feature>